<feature type="region of interest" description="Disordered" evidence="4">
    <location>
        <begin position="372"/>
        <end position="392"/>
    </location>
</feature>
<dbReference type="RefSeq" id="WP_092055208.1">
    <property type="nucleotide sequence ID" value="NZ_FOQD01000019.1"/>
</dbReference>
<feature type="repeat" description="TPR" evidence="3">
    <location>
        <begin position="245"/>
        <end position="278"/>
    </location>
</feature>
<keyword evidence="1" id="KW-0677">Repeat</keyword>
<dbReference type="PANTHER" id="PTHR44858:SF1">
    <property type="entry name" value="UDP-N-ACETYLGLUCOSAMINE--PEPTIDE N-ACETYLGLUCOSAMINYLTRANSFERASE SPINDLY-RELATED"/>
    <property type="match status" value="1"/>
</dbReference>
<evidence type="ECO:0000313" key="6">
    <source>
        <dbReference type="EMBL" id="SFJ37313.1"/>
    </source>
</evidence>
<feature type="repeat" description="TPR" evidence="3">
    <location>
        <begin position="143"/>
        <end position="176"/>
    </location>
</feature>
<evidence type="ECO:0000313" key="7">
    <source>
        <dbReference type="Proteomes" id="UP000199518"/>
    </source>
</evidence>
<evidence type="ECO:0000256" key="1">
    <source>
        <dbReference type="ARBA" id="ARBA00022737"/>
    </source>
</evidence>
<feature type="signal peptide" evidence="5">
    <location>
        <begin position="1"/>
        <end position="26"/>
    </location>
</feature>
<dbReference type="Proteomes" id="UP000199518">
    <property type="component" value="Unassembled WGS sequence"/>
</dbReference>
<evidence type="ECO:0000256" key="3">
    <source>
        <dbReference type="PROSITE-ProRule" id="PRU00339"/>
    </source>
</evidence>
<feature type="repeat" description="TPR" evidence="3">
    <location>
        <begin position="109"/>
        <end position="142"/>
    </location>
</feature>
<reference evidence="7" key="1">
    <citation type="submission" date="2016-10" db="EMBL/GenBank/DDBJ databases">
        <authorList>
            <person name="Varghese N."/>
            <person name="Submissions S."/>
        </authorList>
    </citation>
    <scope>NUCLEOTIDE SEQUENCE [LARGE SCALE GENOMIC DNA]</scope>
    <source>
        <strain evidence="7">DSM 26348</strain>
    </source>
</reference>
<dbReference type="AlphaFoldDB" id="A0A1I3QSR0"/>
<evidence type="ECO:0000256" key="4">
    <source>
        <dbReference type="SAM" id="MobiDB-lite"/>
    </source>
</evidence>
<dbReference type="SUPFAM" id="SSF48452">
    <property type="entry name" value="TPR-like"/>
    <property type="match status" value="1"/>
</dbReference>
<dbReference type="Pfam" id="PF13432">
    <property type="entry name" value="TPR_16"/>
    <property type="match status" value="2"/>
</dbReference>
<dbReference type="OrthoDB" id="9790037at2"/>
<sequence>MTAPSIPIRLTFALFLSLLVAQIAPAAGEGVTVVDPPQRLIVVAEKARSMAGNVPVQEVPRGTILSVTRANANWRYSADCNGWIHLRDTVPVEKAVALFTTQIEKDPSAVAYQLRGIAWMSHEQWAKAAQDFEKAYDLGESSTNLHYNLGNCYERLGETAAALEEYDSILKTYPDEFPTALARGNLLLQQDQFAAALRDLDLAVGLDAKSAEAHNSRGIALRMLGRFPEAIDAYSKSLELDPQRADALCNRGFARKRTGNDQAALVDYDAALKLAPTSNAIGNDLAWLLATSPDSTLRNPVRAIELAEAVCKSTDNKNGDYLDTLAAAYASAGRYAAAEETAKLAVTFLTGQPELPGVQARLAVYQQKKPFIDELPSQEKPAGTPTDNATDK</sequence>
<evidence type="ECO:0000256" key="5">
    <source>
        <dbReference type="SAM" id="SignalP"/>
    </source>
</evidence>
<dbReference type="EMBL" id="FOQD01000019">
    <property type="protein sequence ID" value="SFJ37313.1"/>
    <property type="molecule type" value="Genomic_DNA"/>
</dbReference>
<dbReference type="InterPro" id="IPR050498">
    <property type="entry name" value="Ycf3"/>
</dbReference>
<dbReference type="Pfam" id="PF13181">
    <property type="entry name" value="TPR_8"/>
    <property type="match status" value="1"/>
</dbReference>
<dbReference type="SMART" id="SM00028">
    <property type="entry name" value="TPR"/>
    <property type="match status" value="6"/>
</dbReference>
<dbReference type="PANTHER" id="PTHR44858">
    <property type="entry name" value="TETRATRICOPEPTIDE REPEAT PROTEIN 6"/>
    <property type="match status" value="1"/>
</dbReference>
<dbReference type="STRING" id="1576369.SAMN05421753_11942"/>
<evidence type="ECO:0000256" key="2">
    <source>
        <dbReference type="ARBA" id="ARBA00022803"/>
    </source>
</evidence>
<feature type="chain" id="PRO_5011790578" evidence="5">
    <location>
        <begin position="27"/>
        <end position="392"/>
    </location>
</feature>
<dbReference type="PROSITE" id="PS50293">
    <property type="entry name" value="TPR_REGION"/>
    <property type="match status" value="1"/>
</dbReference>
<keyword evidence="7" id="KW-1185">Reference proteome</keyword>
<keyword evidence="2 3" id="KW-0802">TPR repeat</keyword>
<dbReference type="PROSITE" id="PS50005">
    <property type="entry name" value="TPR"/>
    <property type="match status" value="4"/>
</dbReference>
<organism evidence="6 7">
    <name type="scientific">Planctomicrobium piriforme</name>
    <dbReference type="NCBI Taxonomy" id="1576369"/>
    <lineage>
        <taxon>Bacteria</taxon>
        <taxon>Pseudomonadati</taxon>
        <taxon>Planctomycetota</taxon>
        <taxon>Planctomycetia</taxon>
        <taxon>Planctomycetales</taxon>
        <taxon>Planctomycetaceae</taxon>
        <taxon>Planctomicrobium</taxon>
    </lineage>
</organism>
<proteinExistence type="predicted"/>
<dbReference type="InterPro" id="IPR011990">
    <property type="entry name" value="TPR-like_helical_dom_sf"/>
</dbReference>
<protein>
    <submittedName>
        <fullName evidence="6">Tetratricopeptide repeat-containing protein</fullName>
    </submittedName>
</protein>
<feature type="repeat" description="TPR" evidence="3">
    <location>
        <begin position="211"/>
        <end position="244"/>
    </location>
</feature>
<dbReference type="InterPro" id="IPR019734">
    <property type="entry name" value="TPR_rpt"/>
</dbReference>
<accession>A0A1I3QSR0</accession>
<keyword evidence="5" id="KW-0732">Signal</keyword>
<name>A0A1I3QSR0_9PLAN</name>
<dbReference type="Gene3D" id="1.25.40.10">
    <property type="entry name" value="Tetratricopeptide repeat domain"/>
    <property type="match status" value="1"/>
</dbReference>
<gene>
    <name evidence="6" type="ORF">SAMN05421753_11942</name>
</gene>